<keyword evidence="3" id="KW-0274">FAD</keyword>
<dbReference type="Proteomes" id="UP001172681">
    <property type="component" value="Unassembled WGS sequence"/>
</dbReference>
<evidence type="ECO:0000259" key="6">
    <source>
        <dbReference type="Pfam" id="PF01494"/>
    </source>
</evidence>
<keyword evidence="8" id="KW-1185">Reference proteome</keyword>
<dbReference type="SUPFAM" id="SSF51905">
    <property type="entry name" value="FAD/NAD(P)-binding domain"/>
    <property type="match status" value="1"/>
</dbReference>
<dbReference type="Pfam" id="PF01494">
    <property type="entry name" value="FAD_binding_3"/>
    <property type="match status" value="1"/>
</dbReference>
<reference evidence="7" key="1">
    <citation type="submission" date="2022-10" db="EMBL/GenBank/DDBJ databases">
        <title>Culturing micro-colonial fungi from biological soil crusts in the Mojave desert and describing Neophaeococcomyces mojavensis, and introducing the new genera and species Taxawa tesnikishii.</title>
        <authorList>
            <person name="Kurbessoian T."/>
            <person name="Stajich J.E."/>
        </authorList>
    </citation>
    <scope>NUCLEOTIDE SEQUENCE</scope>
    <source>
        <strain evidence="7">TK_35</strain>
    </source>
</reference>
<comment type="caution">
    <text evidence="7">The sequence shown here is derived from an EMBL/GenBank/DDBJ whole genome shotgun (WGS) entry which is preliminary data.</text>
</comment>
<dbReference type="GO" id="GO:0004497">
    <property type="term" value="F:monooxygenase activity"/>
    <property type="evidence" value="ECO:0007669"/>
    <property type="project" value="UniProtKB-KW"/>
</dbReference>
<dbReference type="InterPro" id="IPR002938">
    <property type="entry name" value="FAD-bd"/>
</dbReference>
<dbReference type="InterPro" id="IPR050493">
    <property type="entry name" value="FAD-dep_Monooxygenase_BioMet"/>
</dbReference>
<dbReference type="GO" id="GO:0071949">
    <property type="term" value="F:FAD binding"/>
    <property type="evidence" value="ECO:0007669"/>
    <property type="project" value="InterPro"/>
</dbReference>
<dbReference type="InterPro" id="IPR036188">
    <property type="entry name" value="FAD/NAD-bd_sf"/>
</dbReference>
<evidence type="ECO:0000313" key="7">
    <source>
        <dbReference type="EMBL" id="KAJ9642623.1"/>
    </source>
</evidence>
<feature type="domain" description="FAD-binding" evidence="6">
    <location>
        <begin position="9"/>
        <end position="339"/>
    </location>
</feature>
<proteinExistence type="inferred from homology"/>
<evidence type="ECO:0000256" key="2">
    <source>
        <dbReference type="ARBA" id="ARBA00022630"/>
    </source>
</evidence>
<accession>A0AA39D0I0</accession>
<evidence type="ECO:0000313" key="8">
    <source>
        <dbReference type="Proteomes" id="UP001172681"/>
    </source>
</evidence>
<dbReference type="AlphaFoldDB" id="A0AA39D0I0"/>
<keyword evidence="2" id="KW-0285">Flavoprotein</keyword>
<gene>
    <name evidence="7" type="ORF">H2204_002271</name>
</gene>
<dbReference type="Gene3D" id="3.50.50.60">
    <property type="entry name" value="FAD/NAD(P)-binding domain"/>
    <property type="match status" value="1"/>
</dbReference>
<evidence type="ECO:0000256" key="5">
    <source>
        <dbReference type="ARBA" id="ARBA00023033"/>
    </source>
</evidence>
<organism evidence="7 8">
    <name type="scientific">Knufia peltigerae</name>
    <dbReference type="NCBI Taxonomy" id="1002370"/>
    <lineage>
        <taxon>Eukaryota</taxon>
        <taxon>Fungi</taxon>
        <taxon>Dikarya</taxon>
        <taxon>Ascomycota</taxon>
        <taxon>Pezizomycotina</taxon>
        <taxon>Eurotiomycetes</taxon>
        <taxon>Chaetothyriomycetidae</taxon>
        <taxon>Chaetothyriales</taxon>
        <taxon>Trichomeriaceae</taxon>
        <taxon>Knufia</taxon>
    </lineage>
</organism>
<evidence type="ECO:0000256" key="4">
    <source>
        <dbReference type="ARBA" id="ARBA00023002"/>
    </source>
</evidence>
<sequence>MQREALSNIEVLIVGAGLGGLVAAIECYRQGHSPRVVESRNEAEGVGDFLGIGPSAINHFQKWPPMAETYRNIIYKPDMIMYTYDGTLIGGPLRLSEASHWRPVPVSRPKLARALYDHALSLGIPIMFGKRIAEYGESEDKAYAIDDRGERFDADVVVAADGIGTKAGKIVPGKAKAVSSGWSVYRVSYPTMILQEDPLLSKYYSFHTEDQPDYCDVFMSPKGQVIILVSRDLTTWLFTHEDKGEAEETWTTRKDSSLALQCLQETGLEWDERIPAIMKRTPPGTIVDYKITWRDPNPTWTSPGGRVVKIGDAAHAFIPNSTNGATQAMEDGISLAACLKLSGKNNITLATRVHTKLRYKQLSPIDLLLAITERFTNPAFSRFERTSCAQKQGFRNKEKWEKDFDLIRKDPLAAAKSVGRWTSQHNPEQYVYDKWQAAVNHIVSGAPFQNTNLPPGYEYEPWTMDSLNLLAGMNDGEIPADPGDWD</sequence>
<protein>
    <recommendedName>
        <fullName evidence="6">FAD-binding domain-containing protein</fullName>
    </recommendedName>
</protein>
<keyword evidence="5" id="KW-0503">Monooxygenase</keyword>
<name>A0AA39D0I0_9EURO</name>
<comment type="similarity">
    <text evidence="1">Belongs to the paxM FAD-dependent monooxygenase family.</text>
</comment>
<dbReference type="PRINTS" id="PR00420">
    <property type="entry name" value="RNGMNOXGNASE"/>
</dbReference>
<evidence type="ECO:0000256" key="3">
    <source>
        <dbReference type="ARBA" id="ARBA00022827"/>
    </source>
</evidence>
<keyword evidence="4" id="KW-0560">Oxidoreductase</keyword>
<dbReference type="PANTHER" id="PTHR13789:SF236">
    <property type="entry name" value="MONOOXYGENASE, PUTATIVE (AFU_ORTHOLOGUE AFUA_6G12060)-RELATED"/>
    <property type="match status" value="1"/>
</dbReference>
<evidence type="ECO:0000256" key="1">
    <source>
        <dbReference type="ARBA" id="ARBA00007992"/>
    </source>
</evidence>
<dbReference type="PANTHER" id="PTHR13789">
    <property type="entry name" value="MONOOXYGENASE"/>
    <property type="match status" value="1"/>
</dbReference>
<dbReference type="EMBL" id="JAPDRN010000009">
    <property type="protein sequence ID" value="KAJ9642623.1"/>
    <property type="molecule type" value="Genomic_DNA"/>
</dbReference>